<evidence type="ECO:0000256" key="4">
    <source>
        <dbReference type="ARBA" id="ARBA00022989"/>
    </source>
</evidence>
<dbReference type="PROSITE" id="PS50850">
    <property type="entry name" value="MFS"/>
    <property type="match status" value="1"/>
</dbReference>
<dbReference type="Pfam" id="PF07690">
    <property type="entry name" value="MFS_1"/>
    <property type="match status" value="1"/>
</dbReference>
<sequence length="588" mass="63694">MREGLLGCLVMFKELQARCQDSRKLILVIVAIALLLDNMLLTSIVPIFPTYLYYLNHPNGTYDEEYVEIAIPSNSSASNLTTDVAAAAYQRDWVVPQSDAAGRSTIGGLQSSRQLGGGGGEGGDSGTDCYCPCAGIGGSDAPPNTQYHVYNNRSGENLHRAGMIGSSNNSSELYQQHSLQQIQQQQQQQQLEPVKVRTVLVRTIHGINHEDLQKENVPLGIMYSAKALMQLFTNPFIGPLTYRIGYSIPMFAGFVIMFISTIIFAFGNSYAVLFAARALQGVGSSCSSVSGMGMLAECYPDDKERGNAMGLALGGLALGVLIGPTFGGIMYEYFNKTAPFLVLAFLALGDGMLQLLVLKPEVRPQLKKAPTLTELIQDPYIIVAAGAITFANMGIGILEPSLPIWMMDRMNSTKLEQGTIFLPASISYLIGTNLFGPLGHIMGRSMAAFLGLILSGVSMIFIPFATSQRHLILPTAGLGFAIGMVDSSMMPELGNLVDLRHSNVYGSVYSIGDIAFCLGFFIGPALSGTLIEHIGFDAMMYGIAAVNFLYAPLLYFLKNVPAIADERRTLIDEQKSMSYINFKNSEEE</sequence>
<keyword evidence="3 6" id="KW-0812">Transmembrane</keyword>
<evidence type="ECO:0000256" key="2">
    <source>
        <dbReference type="ARBA" id="ARBA00022448"/>
    </source>
</evidence>
<feature type="transmembrane region" description="Helical" evidence="6">
    <location>
        <begin position="471"/>
        <end position="491"/>
    </location>
</feature>
<dbReference type="GO" id="GO:0043195">
    <property type="term" value="C:terminal bouton"/>
    <property type="evidence" value="ECO:0007669"/>
    <property type="project" value="TreeGrafter"/>
</dbReference>
<evidence type="ECO:0000259" key="7">
    <source>
        <dbReference type="PROSITE" id="PS50850"/>
    </source>
</evidence>
<evidence type="ECO:0000256" key="6">
    <source>
        <dbReference type="SAM" id="Phobius"/>
    </source>
</evidence>
<accession>A0A6A7G1Z0</accession>
<dbReference type="GO" id="GO:0015842">
    <property type="term" value="P:aminergic neurotransmitter loading into synaptic vesicle"/>
    <property type="evidence" value="ECO:0007669"/>
    <property type="project" value="TreeGrafter"/>
</dbReference>
<dbReference type="InterPro" id="IPR020846">
    <property type="entry name" value="MFS_dom"/>
</dbReference>
<evidence type="ECO:0000256" key="1">
    <source>
        <dbReference type="ARBA" id="ARBA00004141"/>
    </source>
</evidence>
<evidence type="ECO:0000256" key="5">
    <source>
        <dbReference type="ARBA" id="ARBA00023136"/>
    </source>
</evidence>
<dbReference type="EMBL" id="IACT01005225">
    <property type="protein sequence ID" value="LAC24389.1"/>
    <property type="molecule type" value="mRNA"/>
</dbReference>
<feature type="domain" description="Major facilitator superfamily (MFS) profile" evidence="7">
    <location>
        <begin position="181"/>
        <end position="562"/>
    </location>
</feature>
<protein>
    <submittedName>
        <fullName evidence="8">Synaptic vesicular amine transporter</fullName>
    </submittedName>
</protein>
<dbReference type="PANTHER" id="PTHR23506">
    <property type="entry name" value="GH10249P"/>
    <property type="match status" value="1"/>
</dbReference>
<evidence type="ECO:0000256" key="3">
    <source>
        <dbReference type="ARBA" id="ARBA00022692"/>
    </source>
</evidence>
<dbReference type="AlphaFoldDB" id="A0A6A7G1Z0"/>
<feature type="transmembrane region" description="Helical" evidence="6">
    <location>
        <begin position="379"/>
        <end position="398"/>
    </location>
</feature>
<keyword evidence="4 6" id="KW-1133">Transmembrane helix</keyword>
<dbReference type="PANTHER" id="PTHR23506:SF23">
    <property type="entry name" value="GH10249P"/>
    <property type="match status" value="1"/>
</dbReference>
<feature type="transmembrane region" description="Helical" evidence="6">
    <location>
        <begin position="337"/>
        <end position="358"/>
    </location>
</feature>
<reference evidence="8" key="1">
    <citation type="submission" date="2017-11" db="EMBL/GenBank/DDBJ databases">
        <title>The sensing device of the deep-sea amphipod.</title>
        <authorList>
            <person name="Kobayashi H."/>
            <person name="Nagahama T."/>
            <person name="Arai W."/>
            <person name="Sasagawa Y."/>
            <person name="Umeda M."/>
            <person name="Hayashi T."/>
            <person name="Nikaido I."/>
            <person name="Watanabe H."/>
            <person name="Oguri K."/>
            <person name="Kitazato H."/>
            <person name="Fujioka K."/>
            <person name="Kido Y."/>
            <person name="Takami H."/>
        </authorList>
    </citation>
    <scope>NUCLEOTIDE SEQUENCE</scope>
    <source>
        <tissue evidence="8">Whole body</tissue>
    </source>
</reference>
<feature type="transmembrane region" description="Helical" evidence="6">
    <location>
        <begin position="308"/>
        <end position="331"/>
    </location>
</feature>
<comment type="subcellular location">
    <subcellularLocation>
        <location evidence="1">Membrane</location>
        <topology evidence="1">Multi-pass membrane protein</topology>
    </subcellularLocation>
</comment>
<dbReference type="InterPro" id="IPR011701">
    <property type="entry name" value="MFS"/>
</dbReference>
<dbReference type="SUPFAM" id="SSF103473">
    <property type="entry name" value="MFS general substrate transporter"/>
    <property type="match status" value="1"/>
</dbReference>
<feature type="transmembrane region" description="Helical" evidence="6">
    <location>
        <begin position="447"/>
        <end position="465"/>
    </location>
</feature>
<proteinExistence type="evidence at transcript level"/>
<feature type="transmembrane region" description="Helical" evidence="6">
    <location>
        <begin position="503"/>
        <end position="526"/>
    </location>
</feature>
<dbReference type="GO" id="GO:0030672">
    <property type="term" value="C:synaptic vesicle membrane"/>
    <property type="evidence" value="ECO:0007669"/>
    <property type="project" value="TreeGrafter"/>
</dbReference>
<feature type="transmembrane region" description="Helical" evidence="6">
    <location>
        <begin position="27"/>
        <end position="48"/>
    </location>
</feature>
<organism evidence="8">
    <name type="scientific">Hirondellea gigas</name>
    <dbReference type="NCBI Taxonomy" id="1518452"/>
    <lineage>
        <taxon>Eukaryota</taxon>
        <taxon>Metazoa</taxon>
        <taxon>Ecdysozoa</taxon>
        <taxon>Arthropoda</taxon>
        <taxon>Crustacea</taxon>
        <taxon>Multicrustacea</taxon>
        <taxon>Malacostraca</taxon>
        <taxon>Eumalacostraca</taxon>
        <taxon>Peracarida</taxon>
        <taxon>Amphipoda</taxon>
        <taxon>Amphilochidea</taxon>
        <taxon>Lysianassida</taxon>
        <taxon>Lysianassidira</taxon>
        <taxon>Lysianassoidea</taxon>
        <taxon>Lysianassidae</taxon>
        <taxon>Hirondellea</taxon>
    </lineage>
</organism>
<dbReference type="GO" id="GO:0005335">
    <property type="term" value="F:serotonin:sodium:chloride symporter activity"/>
    <property type="evidence" value="ECO:0007669"/>
    <property type="project" value="TreeGrafter"/>
</dbReference>
<keyword evidence="2" id="KW-0813">Transport</keyword>
<dbReference type="InterPro" id="IPR050930">
    <property type="entry name" value="MFS_Vesicular_Transporter"/>
</dbReference>
<keyword evidence="5 6" id="KW-0472">Membrane</keyword>
<name>A0A6A7G1Z0_9CRUS</name>
<dbReference type="FunFam" id="1.20.1250.20:FF:000145">
    <property type="entry name" value="Chromaffin granule amine transporter"/>
    <property type="match status" value="1"/>
</dbReference>
<feature type="transmembrane region" description="Helical" evidence="6">
    <location>
        <begin position="244"/>
        <end position="266"/>
    </location>
</feature>
<dbReference type="Gene3D" id="1.20.1250.20">
    <property type="entry name" value="MFS general substrate transporter like domains"/>
    <property type="match status" value="1"/>
</dbReference>
<dbReference type="CDD" id="cd17384">
    <property type="entry name" value="MFS_SLC18A1_2_VAT1_2"/>
    <property type="match status" value="1"/>
</dbReference>
<feature type="transmembrane region" description="Helical" evidence="6">
    <location>
        <begin position="538"/>
        <end position="557"/>
    </location>
</feature>
<dbReference type="InterPro" id="IPR036259">
    <property type="entry name" value="MFS_trans_sf"/>
</dbReference>
<feature type="transmembrane region" description="Helical" evidence="6">
    <location>
        <begin position="418"/>
        <end position="435"/>
    </location>
</feature>
<evidence type="ECO:0000313" key="8">
    <source>
        <dbReference type="EMBL" id="LAC24389.1"/>
    </source>
</evidence>